<dbReference type="PANTHER" id="PTHR13561:SF20">
    <property type="entry name" value="DNA TOPOISOMERASE 2-BINDING PROTEIN 1"/>
    <property type="match status" value="1"/>
</dbReference>
<dbReference type="HOGENOM" id="CLU_007843_0_0_1"/>
<dbReference type="EMBL" id="KN832571">
    <property type="protein sequence ID" value="KII84392.1"/>
    <property type="molecule type" value="Genomic_DNA"/>
</dbReference>
<dbReference type="InterPro" id="IPR001357">
    <property type="entry name" value="BRCT_dom"/>
</dbReference>
<feature type="compositionally biased region" description="Basic and acidic residues" evidence="2">
    <location>
        <begin position="856"/>
        <end position="878"/>
    </location>
</feature>
<dbReference type="GO" id="GO:0007095">
    <property type="term" value="P:mitotic G2 DNA damage checkpoint signaling"/>
    <property type="evidence" value="ECO:0007669"/>
    <property type="project" value="TreeGrafter"/>
</dbReference>
<sequence length="894" mass="98093">MKRRGNKSNKVPNVKLRPAEVSASAKAKQRETENSWWAQDSQASVLGDVRRVDSCPRPFKGVVLCATGIDDKPALFKDALELGAMYLTDFTDKVTHLIAVGHGSAKYKCALARKIPILKPSWVTESHQIWLRGDDVDLEESVEAHRLPVFSDIVLSLSGIDDIARRTKINKLLAHEQGVYVKNIERPVKVTHLLCSGDEETDKMRYAEKFNKHGEAHIHLVWEEWFWDSLEFGGRFEESKYAVTRPRPERKVLLDGPSSPAHASSSAPVEPPPSSPPTNGDDDLEEEIVSAKRAPDVRLQIWGGLLKTRGFEVADGRLIRSPSKSKKANARPPHSESPPPSPPRADEGEGMLSSFRRVNSFAPAPEAPRRLFQRAPTVSAIQENVAGPSRAPSFAPAPEPSSSGLFSGLKFRALGEAKGPNVREAVEGCGGHMVSDEDADEIVDFIVVRLVSGSKFYREEGDEDERRKYRTECWLERCMFEERVCAPDEHVCFVPLDINAPIPDAERIHLSYSGLDQSEACWIRRLIRALGMTLSPNFSRRSTHLLCPSRTGAKHDKALEWGIPVIGMEWMSEIARTGTIPVTAVSEANSWDDMYADVTEQPIPDKGKGKARAVDSRIMNVTNSAPGALEQGGYTVESGPGALQSNAGSFGRPNGLLGIAKPDPLEARTPQPHRPHLAATTPSRLHGAATMPSSFSSNAGRGNGLTPGEIKRDMQTTRIPSSKSPSPMKMPPSLAPVSSSHHRSPDEQTSMKLATRALQESITSLLGKRAGEEDTGRAGKRSRKPPSRKTSNEKAVAAPPEPPYEHDHRMSPFDGEDEMNVIDGHDGDESMRVMYEDPGQRDEKERLMNLFGGAGEVRKSLRQDKSEKDGKGGGRRSDNGSGGLIRRSTRIAGF</sequence>
<dbReference type="Gene3D" id="3.40.50.10190">
    <property type="entry name" value="BRCT domain"/>
    <property type="match status" value="4"/>
</dbReference>
<evidence type="ECO:0000256" key="1">
    <source>
        <dbReference type="ARBA" id="ARBA00022737"/>
    </source>
</evidence>
<feature type="compositionally biased region" description="Low complexity" evidence="2">
    <location>
        <begin position="257"/>
        <end position="268"/>
    </location>
</feature>
<feature type="domain" description="BRCT" evidence="3">
    <location>
        <begin position="523"/>
        <end position="573"/>
    </location>
</feature>
<organism evidence="4 5">
    <name type="scientific">Plicaturopsis crispa FD-325 SS-3</name>
    <dbReference type="NCBI Taxonomy" id="944288"/>
    <lineage>
        <taxon>Eukaryota</taxon>
        <taxon>Fungi</taxon>
        <taxon>Dikarya</taxon>
        <taxon>Basidiomycota</taxon>
        <taxon>Agaricomycotina</taxon>
        <taxon>Agaricomycetes</taxon>
        <taxon>Agaricomycetidae</taxon>
        <taxon>Amylocorticiales</taxon>
        <taxon>Amylocorticiaceae</taxon>
        <taxon>Plicatura</taxon>
        <taxon>Plicaturopsis crispa</taxon>
    </lineage>
</organism>
<dbReference type="PANTHER" id="PTHR13561">
    <property type="entry name" value="DNA REPLICATION REGULATOR DPB11-RELATED"/>
    <property type="match status" value="1"/>
</dbReference>
<feature type="region of interest" description="Disordered" evidence="2">
    <location>
        <begin position="686"/>
        <end position="750"/>
    </location>
</feature>
<dbReference type="PROSITE" id="PS50172">
    <property type="entry name" value="BRCT"/>
    <property type="match status" value="4"/>
</dbReference>
<dbReference type="InterPro" id="IPR036420">
    <property type="entry name" value="BRCT_dom_sf"/>
</dbReference>
<feature type="region of interest" description="Disordered" evidence="2">
    <location>
        <begin position="764"/>
        <end position="894"/>
    </location>
</feature>
<dbReference type="CDD" id="cd17731">
    <property type="entry name" value="BRCT_TopBP1_rpt2_like"/>
    <property type="match status" value="1"/>
</dbReference>
<dbReference type="InterPro" id="IPR059215">
    <property type="entry name" value="BRCT2_TopBP1-like"/>
</dbReference>
<feature type="compositionally biased region" description="Basic residues" evidence="2">
    <location>
        <begin position="778"/>
        <end position="787"/>
    </location>
</feature>
<gene>
    <name evidence="4" type="ORF">PLICRDRAFT_179634</name>
</gene>
<keyword evidence="1" id="KW-0677">Repeat</keyword>
<accession>A0A0C9SR58</accession>
<feature type="domain" description="BRCT" evidence="3">
    <location>
        <begin position="54"/>
        <end position="126"/>
    </location>
</feature>
<evidence type="ECO:0000313" key="4">
    <source>
        <dbReference type="EMBL" id="KII84392.1"/>
    </source>
</evidence>
<keyword evidence="5" id="KW-1185">Reference proteome</keyword>
<dbReference type="OrthoDB" id="251770at2759"/>
<proteinExistence type="predicted"/>
<dbReference type="GO" id="GO:0006270">
    <property type="term" value="P:DNA replication initiation"/>
    <property type="evidence" value="ECO:0007669"/>
    <property type="project" value="TreeGrafter"/>
</dbReference>
<feature type="compositionally biased region" description="Basic and acidic residues" evidence="2">
    <location>
        <begin position="823"/>
        <end position="847"/>
    </location>
</feature>
<dbReference type="GO" id="GO:0033314">
    <property type="term" value="P:mitotic DNA replication checkpoint signaling"/>
    <property type="evidence" value="ECO:0007669"/>
    <property type="project" value="TreeGrafter"/>
</dbReference>
<dbReference type="AlphaFoldDB" id="A0A0C9SR58"/>
<feature type="compositionally biased region" description="Polar residues" evidence="2">
    <location>
        <begin position="691"/>
        <end position="700"/>
    </location>
</feature>
<dbReference type="SUPFAM" id="SSF52113">
    <property type="entry name" value="BRCT domain"/>
    <property type="match status" value="3"/>
</dbReference>
<dbReference type="Proteomes" id="UP000053263">
    <property type="component" value="Unassembled WGS sequence"/>
</dbReference>
<evidence type="ECO:0000313" key="5">
    <source>
        <dbReference type="Proteomes" id="UP000053263"/>
    </source>
</evidence>
<name>A0A0C9SR58_PLICR</name>
<reference evidence="4 5" key="1">
    <citation type="submission" date="2014-06" db="EMBL/GenBank/DDBJ databases">
        <title>Evolutionary Origins and Diversification of the Mycorrhizal Mutualists.</title>
        <authorList>
            <consortium name="DOE Joint Genome Institute"/>
            <consortium name="Mycorrhizal Genomics Consortium"/>
            <person name="Kohler A."/>
            <person name="Kuo A."/>
            <person name="Nagy L.G."/>
            <person name="Floudas D."/>
            <person name="Copeland A."/>
            <person name="Barry K.W."/>
            <person name="Cichocki N."/>
            <person name="Veneault-Fourrey C."/>
            <person name="LaButti K."/>
            <person name="Lindquist E.A."/>
            <person name="Lipzen A."/>
            <person name="Lundell T."/>
            <person name="Morin E."/>
            <person name="Murat C."/>
            <person name="Riley R."/>
            <person name="Ohm R."/>
            <person name="Sun H."/>
            <person name="Tunlid A."/>
            <person name="Henrissat B."/>
            <person name="Grigoriev I.V."/>
            <person name="Hibbett D.S."/>
            <person name="Martin F."/>
        </authorList>
    </citation>
    <scope>NUCLEOTIDE SEQUENCE [LARGE SCALE GENOMIC DNA]</scope>
    <source>
        <strain evidence="4 5">FD-325 SS-3</strain>
    </source>
</reference>
<feature type="domain" description="BRCT" evidence="3">
    <location>
        <begin position="145"/>
        <end position="243"/>
    </location>
</feature>
<feature type="region of interest" description="Disordered" evidence="2">
    <location>
        <begin position="1"/>
        <end position="34"/>
    </location>
</feature>
<dbReference type="Pfam" id="PF12738">
    <property type="entry name" value="PTCB-BRCT"/>
    <property type="match status" value="2"/>
</dbReference>
<feature type="region of interest" description="Disordered" evidence="2">
    <location>
        <begin position="317"/>
        <end position="350"/>
    </location>
</feature>
<feature type="region of interest" description="Disordered" evidence="2">
    <location>
        <begin position="248"/>
        <end position="283"/>
    </location>
</feature>
<protein>
    <recommendedName>
        <fullName evidence="3">BRCT domain-containing protein</fullName>
    </recommendedName>
</protein>
<evidence type="ECO:0000256" key="2">
    <source>
        <dbReference type="SAM" id="MobiDB-lite"/>
    </source>
</evidence>
<dbReference type="SMART" id="SM00292">
    <property type="entry name" value="BRCT"/>
    <property type="match status" value="3"/>
</dbReference>
<evidence type="ECO:0000259" key="3">
    <source>
        <dbReference type="PROSITE" id="PS50172"/>
    </source>
</evidence>
<feature type="domain" description="BRCT" evidence="3">
    <location>
        <begin position="401"/>
        <end position="492"/>
    </location>
</feature>